<name>A0ABU8XUB3_9PROT</name>
<evidence type="ECO:0000313" key="4">
    <source>
        <dbReference type="Proteomes" id="UP001375743"/>
    </source>
</evidence>
<dbReference type="CDD" id="cd13640">
    <property type="entry name" value="PBP2_ChoX"/>
    <property type="match status" value="1"/>
</dbReference>
<accession>A0ABU8XUB3</accession>
<dbReference type="Proteomes" id="UP001375743">
    <property type="component" value="Unassembled WGS sequence"/>
</dbReference>
<keyword evidence="4" id="KW-1185">Reference proteome</keyword>
<dbReference type="InterPro" id="IPR017783">
    <property type="entry name" value="ABC_choline_sub-bd"/>
</dbReference>
<feature type="domain" description="ABC-type glycine betaine transport system substrate-binding" evidence="2">
    <location>
        <begin position="29"/>
        <end position="281"/>
    </location>
</feature>
<dbReference type="InterPro" id="IPR007210">
    <property type="entry name" value="ABC_Gly_betaine_transp_sub-bd"/>
</dbReference>
<evidence type="ECO:0000256" key="1">
    <source>
        <dbReference type="SAM" id="SignalP"/>
    </source>
</evidence>
<dbReference type="EMBL" id="JBBLZC010000018">
    <property type="protein sequence ID" value="MEK0084792.1"/>
    <property type="molecule type" value="Genomic_DNA"/>
</dbReference>
<dbReference type="RefSeq" id="WP_418160644.1">
    <property type="nucleotide sequence ID" value="NZ_JBBLZC010000018.1"/>
</dbReference>
<dbReference type="NCBIfam" id="TIGR03414">
    <property type="entry name" value="ABC_choline_bnd"/>
    <property type="match status" value="1"/>
</dbReference>
<dbReference type="Gene3D" id="3.40.190.10">
    <property type="entry name" value="Periplasmic binding protein-like II"/>
    <property type="match status" value="1"/>
</dbReference>
<evidence type="ECO:0000259" key="2">
    <source>
        <dbReference type="Pfam" id="PF04069"/>
    </source>
</evidence>
<feature type="signal peptide" evidence="1">
    <location>
        <begin position="1"/>
        <end position="21"/>
    </location>
</feature>
<gene>
    <name evidence="3" type="ORF">U1T56_16690</name>
</gene>
<organism evidence="3 4">
    <name type="scientific">Benzoatithermus flavus</name>
    <dbReference type="NCBI Taxonomy" id="3108223"/>
    <lineage>
        <taxon>Bacteria</taxon>
        <taxon>Pseudomonadati</taxon>
        <taxon>Pseudomonadota</taxon>
        <taxon>Alphaproteobacteria</taxon>
        <taxon>Geminicoccales</taxon>
        <taxon>Geminicoccaceae</taxon>
        <taxon>Benzoatithermus</taxon>
    </lineage>
</organism>
<feature type="chain" id="PRO_5047299831" evidence="1">
    <location>
        <begin position="22"/>
        <end position="312"/>
    </location>
</feature>
<dbReference type="SUPFAM" id="SSF53850">
    <property type="entry name" value="Periplasmic binding protein-like II"/>
    <property type="match status" value="1"/>
</dbReference>
<comment type="caution">
    <text evidence="3">The sequence shown here is derived from an EMBL/GenBank/DDBJ whole genome shotgun (WGS) entry which is preliminary data.</text>
</comment>
<sequence length="312" mass="33438">MLGKALLGALSAVLISSAALAADPASCKAVRFSDVGWTDITATTALTSVVLEGLGYQPKSEILSVPVTYQSLKNGDIDIFLGNWMPTMEADIAPYKKDGSVEVVRANLEGAKYTLATLSYEAEKGLKDFADIAKFKDQLKGKIYGIEPGNDGNRLIQKMIDENKFGLGGFELVESSEQGMLSQVERASRSKEPIVFLAWEPHPMNVRFKITYLTGGDEVFGPNFGGATVYTNVRKGYLQACPNVGKLLQNLAFTLPMENEVMGSILDGGKEPAEAATAWLKANPAILDDWLAGVTTIDGGDGLAAVRKHLGL</sequence>
<dbReference type="Pfam" id="PF04069">
    <property type="entry name" value="OpuAC"/>
    <property type="match status" value="1"/>
</dbReference>
<keyword evidence="1" id="KW-0732">Signal</keyword>
<reference evidence="3 4" key="1">
    <citation type="submission" date="2024-01" db="EMBL/GenBank/DDBJ databases">
        <title>Multi-omics insights into the function and evolution of sodium benzoate biodegradation pathways in Benzoatithermus flavus gen. nov., sp. nov. from hot spring.</title>
        <authorList>
            <person name="Hu C.-J."/>
            <person name="Li W.-J."/>
        </authorList>
    </citation>
    <scope>NUCLEOTIDE SEQUENCE [LARGE SCALE GENOMIC DNA]</scope>
    <source>
        <strain evidence="3 4">SYSU G07066</strain>
    </source>
</reference>
<proteinExistence type="predicted"/>
<evidence type="ECO:0000313" key="3">
    <source>
        <dbReference type="EMBL" id="MEK0084792.1"/>
    </source>
</evidence>
<protein>
    <submittedName>
        <fullName evidence="3">Choline ABC transporter substrate-binding protein</fullName>
    </submittedName>
</protein>
<dbReference type="Gene3D" id="3.40.190.100">
    <property type="entry name" value="Glycine betaine-binding periplasmic protein, domain 2"/>
    <property type="match status" value="1"/>
</dbReference>